<evidence type="ECO:0000256" key="3">
    <source>
        <dbReference type="ARBA" id="ARBA00022679"/>
    </source>
</evidence>
<dbReference type="EC" id="2.3.1.-" evidence="6"/>
<dbReference type="Pfam" id="PF00583">
    <property type="entry name" value="Acetyltransf_1"/>
    <property type="match status" value="1"/>
</dbReference>
<protein>
    <submittedName>
        <fullName evidence="6">Ribosomal-protein-S18p-alanine acetyltransferase</fullName>
        <ecNumber evidence="6">2.3.1.-</ecNumber>
    </submittedName>
</protein>
<dbReference type="Gene3D" id="3.40.630.30">
    <property type="match status" value="1"/>
</dbReference>
<dbReference type="PROSITE" id="PS51186">
    <property type="entry name" value="GNAT"/>
    <property type="match status" value="1"/>
</dbReference>
<dbReference type="InterPro" id="IPR000182">
    <property type="entry name" value="GNAT_dom"/>
</dbReference>
<accession>A0A3B1AWY3</accession>
<evidence type="ECO:0000256" key="1">
    <source>
        <dbReference type="ARBA" id="ARBA00005395"/>
    </source>
</evidence>
<dbReference type="InterPro" id="IPR016181">
    <property type="entry name" value="Acyl_CoA_acyltransferase"/>
</dbReference>
<evidence type="ECO:0000313" key="6">
    <source>
        <dbReference type="EMBL" id="VAX04183.1"/>
    </source>
</evidence>
<sequence length="156" mass="17727">MSAVVQTPELWIRPMTAQDLEQIMHIELAMYPFPWTRRIFEDCLRVGYRCHVGEVEGNLAGYGVMSTGASEAHVLNLCVAGEFQRRGLAREMLSLLLDEADKLEVRDVFLEVRPSNIAAITLYEQMGFNQVGLRKDYYPAEEGREDAIIFASSLRL</sequence>
<dbReference type="PANTHER" id="PTHR43420">
    <property type="entry name" value="ACETYLTRANSFERASE"/>
    <property type="match status" value="1"/>
</dbReference>
<name>A0A3B1AWY3_9ZZZZ</name>
<proteinExistence type="inferred from homology"/>
<dbReference type="GO" id="GO:0008080">
    <property type="term" value="F:N-acetyltransferase activity"/>
    <property type="evidence" value="ECO:0007669"/>
    <property type="project" value="InterPro"/>
</dbReference>
<reference evidence="6" key="1">
    <citation type="submission" date="2018-06" db="EMBL/GenBank/DDBJ databases">
        <authorList>
            <person name="Zhirakovskaya E."/>
        </authorList>
    </citation>
    <scope>NUCLEOTIDE SEQUENCE</scope>
</reference>
<keyword evidence="3 6" id="KW-0808">Transferase</keyword>
<evidence type="ECO:0000259" key="5">
    <source>
        <dbReference type="PROSITE" id="PS51186"/>
    </source>
</evidence>
<gene>
    <name evidence="6" type="ORF">MNBD_GAMMA19-471</name>
</gene>
<comment type="similarity">
    <text evidence="1">Belongs to the acetyltransferase family. RimI subfamily.</text>
</comment>
<organism evidence="6">
    <name type="scientific">hydrothermal vent metagenome</name>
    <dbReference type="NCBI Taxonomy" id="652676"/>
    <lineage>
        <taxon>unclassified sequences</taxon>
        <taxon>metagenomes</taxon>
        <taxon>ecological metagenomes</taxon>
    </lineage>
</organism>
<keyword evidence="2" id="KW-0963">Cytoplasm</keyword>
<dbReference type="SUPFAM" id="SSF55729">
    <property type="entry name" value="Acyl-CoA N-acyltransferases (Nat)"/>
    <property type="match status" value="1"/>
</dbReference>
<dbReference type="PANTHER" id="PTHR43420:SF12">
    <property type="entry name" value="N-ACETYLTRANSFERASE DOMAIN-CONTAINING PROTEIN"/>
    <property type="match status" value="1"/>
</dbReference>
<dbReference type="CDD" id="cd04301">
    <property type="entry name" value="NAT_SF"/>
    <property type="match status" value="1"/>
</dbReference>
<dbReference type="InterPro" id="IPR043690">
    <property type="entry name" value="RimI"/>
</dbReference>
<dbReference type="InterPro" id="IPR006464">
    <property type="entry name" value="AcTrfase_RimI/Ard1"/>
</dbReference>
<dbReference type="InterPro" id="IPR050680">
    <property type="entry name" value="YpeA/RimI_acetyltransf"/>
</dbReference>
<dbReference type="HAMAP" id="MF_02210">
    <property type="entry name" value="RimI"/>
    <property type="match status" value="1"/>
</dbReference>
<evidence type="ECO:0000256" key="2">
    <source>
        <dbReference type="ARBA" id="ARBA00022490"/>
    </source>
</evidence>
<evidence type="ECO:0000256" key="4">
    <source>
        <dbReference type="ARBA" id="ARBA00023315"/>
    </source>
</evidence>
<dbReference type="AlphaFoldDB" id="A0A3B1AWY3"/>
<dbReference type="NCBIfam" id="TIGR01575">
    <property type="entry name" value="rimI"/>
    <property type="match status" value="1"/>
</dbReference>
<feature type="domain" description="N-acetyltransferase" evidence="5">
    <location>
        <begin position="10"/>
        <end position="155"/>
    </location>
</feature>
<keyword evidence="4 6" id="KW-0012">Acyltransferase</keyword>
<dbReference type="EMBL" id="UOFV01000454">
    <property type="protein sequence ID" value="VAX04183.1"/>
    <property type="molecule type" value="Genomic_DNA"/>
</dbReference>